<dbReference type="InterPro" id="IPR017740">
    <property type="entry name" value="TssA-like"/>
</dbReference>
<name>A0A4D7AZI4_9HYPH</name>
<sequence>MSAIDYAKFAAPISEDAPCGPDLDALADDDHLNFLARVEGVLPSVFAEFDRSTIDFNSEVKVADGLLDRSRDLRVLVLLAKLTILDRRLADFAAVVDVMAALLEQQWANVHPVAAGDNGELRRGVLMALDDMPHTVMPLQSVPLFEARNIGTVSYRNYLVASGGASPRDNESVVQASAIATALERAELDELQAGHEAFVRLHQALARMAASFSTELGAGRDLAVPNLRKLAGEQAAWLGAELKRRDPKRVVEGLEPAAPEDGEPVAGLPGEVADHGQAVAALDAVAHYLAQREPSSVGLLLVRQCRQLAGMSFLEAFRTLVPDSVQAASIRVGQTSGFNIPIERLAAFEVSAAPGYGDGGDGAVDQPFAEEAAADEPQPFAAAEEPGGAAAPPLGPVVPMIRLRSRGQANDLMAQVAQFYRAMEPSSPLPLLLDRARGLAGRDFLAILEEMLPKSHLRLSSDE</sequence>
<keyword evidence="3" id="KW-1185">Reference proteome</keyword>
<dbReference type="Proteomes" id="UP000298781">
    <property type="component" value="Chromosome"/>
</dbReference>
<dbReference type="RefSeq" id="WP_136959504.1">
    <property type="nucleotide sequence ID" value="NZ_CP039690.1"/>
</dbReference>
<reference evidence="2 3" key="1">
    <citation type="submission" date="2019-04" db="EMBL/GenBank/DDBJ databases">
        <title>Phreatobacter aquaticus sp. nov.</title>
        <authorList>
            <person name="Choi A."/>
        </authorList>
    </citation>
    <scope>NUCLEOTIDE SEQUENCE [LARGE SCALE GENOMIC DNA]</scope>
    <source>
        <strain evidence="2 3">KCTC 52518</strain>
    </source>
</reference>
<evidence type="ECO:0000313" key="3">
    <source>
        <dbReference type="Proteomes" id="UP000298781"/>
    </source>
</evidence>
<organism evidence="2 3">
    <name type="scientific">Phreatobacter stygius</name>
    <dbReference type="NCBI Taxonomy" id="1940610"/>
    <lineage>
        <taxon>Bacteria</taxon>
        <taxon>Pseudomonadati</taxon>
        <taxon>Pseudomonadota</taxon>
        <taxon>Alphaproteobacteria</taxon>
        <taxon>Hyphomicrobiales</taxon>
        <taxon>Phreatobacteraceae</taxon>
        <taxon>Phreatobacter</taxon>
    </lineage>
</organism>
<protein>
    <recommendedName>
        <fullName evidence="1">ImpA N-terminal domain-containing protein</fullName>
    </recommendedName>
</protein>
<evidence type="ECO:0000313" key="2">
    <source>
        <dbReference type="EMBL" id="QCI64048.1"/>
    </source>
</evidence>
<accession>A0A4D7AZI4</accession>
<dbReference type="Pfam" id="PF06812">
    <property type="entry name" value="ImpA_N"/>
    <property type="match status" value="1"/>
</dbReference>
<dbReference type="KEGG" id="pstg:E8M01_07180"/>
<evidence type="ECO:0000259" key="1">
    <source>
        <dbReference type="Pfam" id="PF06812"/>
    </source>
</evidence>
<gene>
    <name evidence="2" type="ORF">E8M01_07180</name>
</gene>
<feature type="domain" description="ImpA N-terminal" evidence="1">
    <location>
        <begin position="11"/>
        <end position="130"/>
    </location>
</feature>
<dbReference type="AlphaFoldDB" id="A0A4D7AZI4"/>
<proteinExistence type="predicted"/>
<dbReference type="OrthoDB" id="9771118at2"/>
<dbReference type="InterPro" id="IPR010657">
    <property type="entry name" value="ImpA_N"/>
</dbReference>
<dbReference type="EMBL" id="CP039690">
    <property type="protein sequence ID" value="QCI64048.1"/>
    <property type="molecule type" value="Genomic_DNA"/>
</dbReference>
<dbReference type="PANTHER" id="PTHR37951:SF1">
    <property type="entry name" value="TYPE VI SECRETION SYSTEM COMPONENT TSSA1"/>
    <property type="match status" value="1"/>
</dbReference>
<dbReference type="PANTHER" id="PTHR37951">
    <property type="entry name" value="CYTOPLASMIC PROTEIN-RELATED"/>
    <property type="match status" value="1"/>
</dbReference>